<dbReference type="NCBIfam" id="TIGR00691">
    <property type="entry name" value="spoT_relA"/>
    <property type="match status" value="1"/>
</dbReference>
<keyword evidence="5" id="KW-1185">Reference proteome</keyword>
<dbReference type="CDD" id="cd01668">
    <property type="entry name" value="TGS_RSH"/>
    <property type="match status" value="1"/>
</dbReference>
<dbReference type="InterPro" id="IPR043519">
    <property type="entry name" value="NT_sf"/>
</dbReference>
<dbReference type="RefSeq" id="WP_014797506.1">
    <property type="nucleotide sequence ID" value="NC_018018.1"/>
</dbReference>
<dbReference type="InterPro" id="IPR012675">
    <property type="entry name" value="Beta-grasp_dom_sf"/>
</dbReference>
<dbReference type="SMART" id="SM00471">
    <property type="entry name" value="HDc"/>
    <property type="match status" value="1"/>
</dbReference>
<evidence type="ECO:0000259" key="3">
    <source>
        <dbReference type="PROSITE" id="PS51880"/>
    </source>
</evidence>
<dbReference type="FunFam" id="3.10.20.30:FF:000002">
    <property type="entry name" value="GTP pyrophosphokinase (RelA/SpoT)"/>
    <property type="match status" value="1"/>
</dbReference>
<dbReference type="Gene3D" id="1.10.3210.10">
    <property type="entry name" value="Hypothetical protein af1432"/>
    <property type="match status" value="1"/>
</dbReference>
<dbReference type="FunFam" id="1.10.3210.10:FF:000001">
    <property type="entry name" value="GTP pyrophosphokinase RelA"/>
    <property type="match status" value="1"/>
</dbReference>
<accession>I4AJB5</accession>
<feature type="domain" description="TGS" evidence="3">
    <location>
        <begin position="431"/>
        <end position="492"/>
    </location>
</feature>
<dbReference type="Pfam" id="PF13291">
    <property type="entry name" value="ACT_4"/>
    <property type="match status" value="1"/>
</dbReference>
<dbReference type="SMART" id="SM00954">
    <property type="entry name" value="RelA_SpoT"/>
    <property type="match status" value="1"/>
</dbReference>
<dbReference type="SUPFAM" id="SSF109604">
    <property type="entry name" value="HD-domain/PDEase-like"/>
    <property type="match status" value="1"/>
</dbReference>
<gene>
    <name evidence="4" type="ordered locus">Fleli_1636</name>
</gene>
<dbReference type="Pfam" id="PF02824">
    <property type="entry name" value="TGS"/>
    <property type="match status" value="1"/>
</dbReference>
<name>I4AJB5_BERLS</name>
<evidence type="ECO:0000313" key="5">
    <source>
        <dbReference type="Proteomes" id="UP000006054"/>
    </source>
</evidence>
<dbReference type="eggNOG" id="COG0317">
    <property type="taxonomic scope" value="Bacteria"/>
</dbReference>
<dbReference type="InterPro" id="IPR033655">
    <property type="entry name" value="TGS_RelA/SpoT"/>
</dbReference>
<dbReference type="EMBL" id="CP003345">
    <property type="protein sequence ID" value="AFM04050.1"/>
    <property type="molecule type" value="Genomic_DNA"/>
</dbReference>
<reference evidence="5" key="1">
    <citation type="submission" date="2012-06" db="EMBL/GenBank/DDBJ databases">
        <title>The complete genome of Flexibacter litoralis DSM 6794.</title>
        <authorList>
            <person name="Lucas S."/>
            <person name="Copeland A."/>
            <person name="Lapidus A."/>
            <person name="Glavina del Rio T."/>
            <person name="Dalin E."/>
            <person name="Tice H."/>
            <person name="Bruce D."/>
            <person name="Goodwin L."/>
            <person name="Pitluck S."/>
            <person name="Peters L."/>
            <person name="Ovchinnikova G."/>
            <person name="Lu M."/>
            <person name="Kyrpides N."/>
            <person name="Mavromatis K."/>
            <person name="Ivanova N."/>
            <person name="Brettin T."/>
            <person name="Detter J.C."/>
            <person name="Han C."/>
            <person name="Larimer F."/>
            <person name="Land M."/>
            <person name="Hauser L."/>
            <person name="Markowitz V."/>
            <person name="Cheng J.-F."/>
            <person name="Hugenholtz P."/>
            <person name="Woyke T."/>
            <person name="Wu D."/>
            <person name="Spring S."/>
            <person name="Lang E."/>
            <person name="Kopitz M."/>
            <person name="Brambilla E."/>
            <person name="Klenk H.-P."/>
            <person name="Eisen J.A."/>
        </authorList>
    </citation>
    <scope>NUCLEOTIDE SEQUENCE [LARGE SCALE GENOMIC DNA]</scope>
    <source>
        <strain evidence="5">ATCC 23117 / DSM 6794 / NBRC 15988 / NCIMB 1366 / Sio-4</strain>
    </source>
</reference>
<dbReference type="CDD" id="cd05399">
    <property type="entry name" value="NT_Rel-Spo_like"/>
    <property type="match status" value="1"/>
</dbReference>
<dbReference type="PANTHER" id="PTHR21262">
    <property type="entry name" value="GUANOSINE-3',5'-BIS DIPHOSPHATE 3'-PYROPHOSPHOHYDROLASE"/>
    <property type="match status" value="1"/>
</dbReference>
<dbReference type="GO" id="GO:0005886">
    <property type="term" value="C:plasma membrane"/>
    <property type="evidence" value="ECO:0007669"/>
    <property type="project" value="TreeGrafter"/>
</dbReference>
<dbReference type="PATRIC" id="fig|880071.3.peg.1611"/>
<dbReference type="Pfam" id="PF13328">
    <property type="entry name" value="HD_4"/>
    <property type="match status" value="1"/>
</dbReference>
<proteinExistence type="inferred from homology"/>
<dbReference type="PROSITE" id="PS51880">
    <property type="entry name" value="TGS"/>
    <property type="match status" value="1"/>
</dbReference>
<dbReference type="KEGG" id="fli:Fleli_1636"/>
<comment type="similarity">
    <text evidence="1">Belongs to the relA/spoT family.</text>
</comment>
<protein>
    <submittedName>
        <fullName evidence="4">(P)ppGpp synthetase, RelA/SpoT family</fullName>
    </submittedName>
</protein>
<evidence type="ECO:0000256" key="1">
    <source>
        <dbReference type="RuleBase" id="RU003847"/>
    </source>
</evidence>
<dbReference type="AlphaFoldDB" id="I4AJB5"/>
<dbReference type="InterPro" id="IPR002912">
    <property type="entry name" value="ACT_dom"/>
</dbReference>
<dbReference type="Gene3D" id="3.30.70.260">
    <property type="match status" value="1"/>
</dbReference>
<dbReference type="HOGENOM" id="CLU_012300_3_2_10"/>
<evidence type="ECO:0000256" key="2">
    <source>
        <dbReference type="SAM" id="MobiDB-lite"/>
    </source>
</evidence>
<dbReference type="PANTHER" id="PTHR21262:SF31">
    <property type="entry name" value="GTP PYROPHOSPHOKINASE"/>
    <property type="match status" value="1"/>
</dbReference>
<evidence type="ECO:0000313" key="4">
    <source>
        <dbReference type="EMBL" id="AFM04050.1"/>
    </source>
</evidence>
<feature type="region of interest" description="Disordered" evidence="2">
    <location>
        <begin position="1"/>
        <end position="36"/>
    </location>
</feature>
<dbReference type="OrthoDB" id="9805041at2"/>
<dbReference type="GO" id="GO:0015969">
    <property type="term" value="P:guanosine tetraphosphate metabolic process"/>
    <property type="evidence" value="ECO:0007669"/>
    <property type="project" value="InterPro"/>
</dbReference>
<dbReference type="InterPro" id="IPR004811">
    <property type="entry name" value="RelA/Spo_fam"/>
</dbReference>
<dbReference type="STRING" id="880071.Fleli_1636"/>
<sequence>MPIPEKGVETPTKTEEAKTEQQELTEKQELQKEEKEKNEILRRYRHLMRLARPYMQGDDAKKIKKAFQIATEAHGNVRRKSGEPYIFHPIEVARIVVEEMGLGTTSIICALLHDVVEDSDIPLSRLEKEFGSRVAKIIDGLTKVPSDMFGQEKSQQAETFRKVLLTISEDIRVVLIKIADRLHNMRTLESMPSAKQLKIKAETQYIYAPLAHRLGLYNIRSELDDLSLKYSNRKAYDEIVGHIKRTKASRTRFINEFKKPIEEELARQGLDFEIKSRMKSISSIHKKMVKQHIPFDKVYDLFAIRVILKTGVGEDEKSTCWRTYSVVTDFYQPSPQRLRDWISAPKTTGYESLHTTVMSKKGQWVEVQIRTHRMDEIAEKGYAAHWKYKGGNDKSESSIEGWISRVRDSIENKDLSALDFVDEFQNNFFSDEIYVFTPKGDLKVLPQHSTILDFAFDIHSEIGERCMGGKVNHKLVPLNYELQNGDQIEIVVSSKTTVNEDWLSYVRTSKSKQCIRQALKKDQKIIVEDGKSIVKRKLKQLKLEYSDATVNQLLDYFTYKYASDFYYAVGKGVIEHTHIKKFIEDDEEYKASQVKPKKDKKEYKKKKKDDILLIGGDSTIEFHLSQCCHPIPGDDIFGLTTSGRGIRIHRTDCPNAVAIMASYGNRIISVNWSSQKTQTFEVLLTVIGADRMGLVNDVTRIISNQNKVNICGISFDISNETVFEGKIRLRVLNTEQVQKLITELTELDGVVQVMRQDEDEILRD</sequence>
<dbReference type="SUPFAM" id="SSF55021">
    <property type="entry name" value="ACT-like"/>
    <property type="match status" value="1"/>
</dbReference>
<dbReference type="Pfam" id="PF04607">
    <property type="entry name" value="RelA_SpoT"/>
    <property type="match status" value="1"/>
</dbReference>
<dbReference type="InterPro" id="IPR045865">
    <property type="entry name" value="ACT-like_dom_sf"/>
</dbReference>
<organism evidence="4 5">
    <name type="scientific">Bernardetia litoralis (strain ATCC 23117 / DSM 6794 / NBRC 15988 / NCIMB 1366 / Fx l1 / Sio-4)</name>
    <name type="common">Flexibacter litoralis</name>
    <dbReference type="NCBI Taxonomy" id="880071"/>
    <lineage>
        <taxon>Bacteria</taxon>
        <taxon>Pseudomonadati</taxon>
        <taxon>Bacteroidota</taxon>
        <taxon>Cytophagia</taxon>
        <taxon>Cytophagales</taxon>
        <taxon>Bernardetiaceae</taxon>
        <taxon>Bernardetia</taxon>
    </lineage>
</organism>
<dbReference type="InterPro" id="IPR003607">
    <property type="entry name" value="HD/PDEase_dom"/>
</dbReference>
<dbReference type="Proteomes" id="UP000006054">
    <property type="component" value="Chromosome"/>
</dbReference>
<dbReference type="InterPro" id="IPR004095">
    <property type="entry name" value="TGS"/>
</dbReference>
<dbReference type="Pfam" id="PF19296">
    <property type="entry name" value="RelA_AH_RIS"/>
    <property type="match status" value="1"/>
</dbReference>
<dbReference type="InterPro" id="IPR007685">
    <property type="entry name" value="RelA_SpoT"/>
</dbReference>
<dbReference type="InterPro" id="IPR045600">
    <property type="entry name" value="RelA/SpoT_AH_RIS"/>
</dbReference>
<dbReference type="Gene3D" id="3.10.20.30">
    <property type="match status" value="1"/>
</dbReference>
<dbReference type="InterPro" id="IPR012676">
    <property type="entry name" value="TGS-like"/>
</dbReference>
<dbReference type="SUPFAM" id="SSF81271">
    <property type="entry name" value="TGS-like"/>
    <property type="match status" value="1"/>
</dbReference>
<comment type="function">
    <text evidence="1">In eubacteria ppGpp (guanosine 3'-diphosphate 5'-diphosphate) is a mediator of the stringent response that coordinates a variety of cellular activities in response to changes in nutritional abundance.</text>
</comment>
<dbReference type="CDD" id="cd00077">
    <property type="entry name" value="HDc"/>
    <property type="match status" value="1"/>
</dbReference>
<dbReference type="Gene3D" id="3.30.460.10">
    <property type="entry name" value="Beta Polymerase, domain 2"/>
    <property type="match status" value="1"/>
</dbReference>
<dbReference type="SUPFAM" id="SSF81301">
    <property type="entry name" value="Nucleotidyltransferase"/>
    <property type="match status" value="1"/>
</dbReference>